<evidence type="ECO:0000256" key="1">
    <source>
        <dbReference type="SAM" id="Phobius"/>
    </source>
</evidence>
<sequence>MYSYLSIEREALFGSNSAFKFEGVSLAGVCCCVRRSIVKIGKQRESMRHIAQQRLGPTGPAGLNMADDSTFPIVMSGLIGSSVASVVALGGVAAAGVVAPMVVAPPIVLGLWRTAATRQSLQRPPPDYLFNAMEKVNQSLIEQALDLIARLEEEEWGLDLNVVADVGI</sequence>
<evidence type="ECO:0000313" key="3">
    <source>
        <dbReference type="Proteomes" id="UP000717696"/>
    </source>
</evidence>
<keyword evidence="1" id="KW-0812">Transmembrane</keyword>
<evidence type="ECO:0000313" key="2">
    <source>
        <dbReference type="EMBL" id="KAH7139836.1"/>
    </source>
</evidence>
<comment type="caution">
    <text evidence="2">The sequence shown here is derived from an EMBL/GenBank/DDBJ whole genome shotgun (WGS) entry which is preliminary data.</text>
</comment>
<reference evidence="2" key="1">
    <citation type="journal article" date="2021" name="Nat. Commun.">
        <title>Genetic determinants of endophytism in the Arabidopsis root mycobiome.</title>
        <authorList>
            <person name="Mesny F."/>
            <person name="Miyauchi S."/>
            <person name="Thiergart T."/>
            <person name="Pickel B."/>
            <person name="Atanasova L."/>
            <person name="Karlsson M."/>
            <person name="Huettel B."/>
            <person name="Barry K.W."/>
            <person name="Haridas S."/>
            <person name="Chen C."/>
            <person name="Bauer D."/>
            <person name="Andreopoulos W."/>
            <person name="Pangilinan J."/>
            <person name="LaButti K."/>
            <person name="Riley R."/>
            <person name="Lipzen A."/>
            <person name="Clum A."/>
            <person name="Drula E."/>
            <person name="Henrissat B."/>
            <person name="Kohler A."/>
            <person name="Grigoriev I.V."/>
            <person name="Martin F.M."/>
            <person name="Hacquard S."/>
        </authorList>
    </citation>
    <scope>NUCLEOTIDE SEQUENCE</scope>
    <source>
        <strain evidence="2">MPI-CAGE-AT-0021</strain>
    </source>
</reference>
<proteinExistence type="predicted"/>
<dbReference type="EMBL" id="JAGMUU010000014">
    <property type="protein sequence ID" value="KAH7139836.1"/>
    <property type="molecule type" value="Genomic_DNA"/>
</dbReference>
<keyword evidence="3" id="KW-1185">Reference proteome</keyword>
<gene>
    <name evidence="2" type="ORF">B0J13DRAFT_68185</name>
</gene>
<feature type="transmembrane region" description="Helical" evidence="1">
    <location>
        <begin position="86"/>
        <end position="112"/>
    </location>
</feature>
<dbReference type="Proteomes" id="UP000717696">
    <property type="component" value="Unassembled WGS sequence"/>
</dbReference>
<organism evidence="2 3">
    <name type="scientific">Dactylonectria estremocensis</name>
    <dbReference type="NCBI Taxonomy" id="1079267"/>
    <lineage>
        <taxon>Eukaryota</taxon>
        <taxon>Fungi</taxon>
        <taxon>Dikarya</taxon>
        <taxon>Ascomycota</taxon>
        <taxon>Pezizomycotina</taxon>
        <taxon>Sordariomycetes</taxon>
        <taxon>Hypocreomycetidae</taxon>
        <taxon>Hypocreales</taxon>
        <taxon>Nectriaceae</taxon>
        <taxon>Dactylonectria</taxon>
    </lineage>
</organism>
<name>A0A9P9EMP2_9HYPO</name>
<keyword evidence="1" id="KW-1133">Transmembrane helix</keyword>
<protein>
    <submittedName>
        <fullName evidence="2">Uncharacterized protein</fullName>
    </submittedName>
</protein>
<keyword evidence="1" id="KW-0472">Membrane</keyword>
<dbReference type="AlphaFoldDB" id="A0A9P9EMP2"/>
<accession>A0A9P9EMP2</accession>